<dbReference type="NCBIfam" id="TIGR00478">
    <property type="entry name" value="tly"/>
    <property type="match status" value="1"/>
</dbReference>
<dbReference type="STRING" id="272635.gene:17576756"/>
<dbReference type="InterPro" id="IPR029063">
    <property type="entry name" value="SAM-dependent_MTases_sf"/>
</dbReference>
<dbReference type="EMBL" id="AL445563">
    <property type="protein sequence ID" value="CAC13344.1"/>
    <property type="molecule type" value="Genomic_DNA"/>
</dbReference>
<dbReference type="GO" id="GO:0008168">
    <property type="term" value="F:methyltransferase activity"/>
    <property type="evidence" value="ECO:0007669"/>
    <property type="project" value="InterPro"/>
</dbReference>
<evidence type="ECO:0000256" key="1">
    <source>
        <dbReference type="ARBA" id="ARBA00022884"/>
    </source>
</evidence>
<dbReference type="PIR" id="C90533">
    <property type="entry name" value="C90533"/>
</dbReference>
<name>Q98R39_MYCPU</name>
<dbReference type="AlphaFoldDB" id="Q98R39"/>
<dbReference type="KEGG" id="mpu:MYPU_1710"/>
<accession>Q98R39</accession>
<dbReference type="InterPro" id="IPR047048">
    <property type="entry name" value="TlyA"/>
</dbReference>
<dbReference type="GO" id="GO:0032259">
    <property type="term" value="P:methylation"/>
    <property type="evidence" value="ECO:0007669"/>
    <property type="project" value="InterPro"/>
</dbReference>
<dbReference type="Pfam" id="PF01728">
    <property type="entry name" value="FtsJ"/>
    <property type="match status" value="1"/>
</dbReference>
<feature type="domain" description="Ribosomal RNA methyltransferase FtsJ" evidence="3">
    <location>
        <begin position="54"/>
        <end position="233"/>
    </location>
</feature>
<dbReference type="Proteomes" id="UP000000528">
    <property type="component" value="Chromosome"/>
</dbReference>
<dbReference type="SUPFAM" id="SSF53335">
    <property type="entry name" value="S-adenosyl-L-methionine-dependent methyltransferases"/>
    <property type="match status" value="1"/>
</dbReference>
<organism evidence="5">
    <name type="scientific">Mycoplasmopsis pulmonis (strain UAB CTIP)</name>
    <name type="common">Mycoplasma pulmonis</name>
    <dbReference type="NCBI Taxonomy" id="272635"/>
    <lineage>
        <taxon>Bacteria</taxon>
        <taxon>Bacillati</taxon>
        <taxon>Mycoplasmatota</taxon>
        <taxon>Mycoplasmoidales</taxon>
        <taxon>Metamycoplasmataceae</taxon>
        <taxon>Mycoplasmopsis</taxon>
    </lineage>
</organism>
<dbReference type="CDD" id="cd02440">
    <property type="entry name" value="AdoMet_MTases"/>
    <property type="match status" value="1"/>
</dbReference>
<keyword evidence="1 2" id="KW-0694">RNA-binding</keyword>
<evidence type="ECO:0000313" key="4">
    <source>
        <dbReference type="EMBL" id="CAC13344.1"/>
    </source>
</evidence>
<proteinExistence type="predicted"/>
<gene>
    <name evidence="4" type="ordered locus">MYPU_1710</name>
</gene>
<evidence type="ECO:0000256" key="2">
    <source>
        <dbReference type="PROSITE-ProRule" id="PRU00182"/>
    </source>
</evidence>
<dbReference type="PANTHER" id="PTHR32319:SF0">
    <property type="entry name" value="BACTERIAL HEMOLYSIN-LIKE PROTEIN"/>
    <property type="match status" value="1"/>
</dbReference>
<dbReference type="GO" id="GO:0003723">
    <property type="term" value="F:RNA binding"/>
    <property type="evidence" value="ECO:0007669"/>
    <property type="project" value="UniProtKB-KW"/>
</dbReference>
<keyword evidence="5" id="KW-1185">Reference proteome</keyword>
<dbReference type="eggNOG" id="COG1189">
    <property type="taxonomic scope" value="Bacteria"/>
</dbReference>
<protein>
    <submittedName>
        <fullName evidence="4">HEMOLYSIN A</fullName>
    </submittedName>
</protein>
<evidence type="ECO:0000313" key="5">
    <source>
        <dbReference type="Proteomes" id="UP000000528"/>
    </source>
</evidence>
<dbReference type="Gene3D" id="3.40.50.150">
    <property type="entry name" value="Vaccinia Virus protein VP39"/>
    <property type="match status" value="1"/>
</dbReference>
<dbReference type="RefSeq" id="WP_010924975.1">
    <property type="nucleotide sequence ID" value="NC_002771.1"/>
</dbReference>
<dbReference type="BioCyc" id="MPUL272635:G1GT6-172-MONOMER"/>
<reference evidence="4 5" key="1">
    <citation type="journal article" date="2001" name="Nucleic Acids Res.">
        <title>The complete genome sequence of the murine respiratory pathogen Mycoplasma pulmonis.</title>
        <authorList>
            <person name="Chambaud I."/>
            <person name="Heilig R."/>
            <person name="Ferris S."/>
            <person name="Barbe V."/>
            <person name="Samson D."/>
            <person name="Galisson F."/>
            <person name="Moszer I."/>
            <person name="Dybvig K."/>
            <person name="Wroblewski H."/>
            <person name="Viari A."/>
            <person name="Rocha E.P.C."/>
            <person name="Blanchard A."/>
        </authorList>
    </citation>
    <scope>NUCLEOTIDE SEQUENCE [LARGE SCALE GENOMIC DNA]</scope>
    <source>
        <strain evidence="4 5">UAB CTIP</strain>
    </source>
</reference>
<dbReference type="PANTHER" id="PTHR32319">
    <property type="entry name" value="BACTERIAL HEMOLYSIN-LIKE PROTEIN"/>
    <property type="match status" value="1"/>
</dbReference>
<dbReference type="InterPro" id="IPR002877">
    <property type="entry name" value="RNA_MeTrfase_FtsJ_dom"/>
</dbReference>
<evidence type="ECO:0000259" key="3">
    <source>
        <dbReference type="Pfam" id="PF01728"/>
    </source>
</evidence>
<sequence>MTLKEYLISLDKNEKEAVGLILSSKVKVNDEFVLLPSYLVKQNDIIEIVNVKEYVSRGAYKLLQAIEDFKLDFKDKIVLDIGSSTGGFSQVALINGAKKVYALDSGTNQLDYKLRILDNVVVYENTNLKNINPKMFEEQLDICVCDVSFISLKEVFKVLQSVLKKNKSLMALIKPQFEAPKNLVEKGGYVNVKYHEEIINKVINFAHDYEFELVQFFPSKTPGKKAKNIEYISLFRKD</sequence>
<dbReference type="SUPFAM" id="SSF55174">
    <property type="entry name" value="Alpha-L RNA-binding motif"/>
    <property type="match status" value="1"/>
</dbReference>
<dbReference type="HOGENOM" id="CLU_058015_3_0_14"/>
<dbReference type="PROSITE" id="PS50889">
    <property type="entry name" value="S4"/>
    <property type="match status" value="1"/>
</dbReference>
<dbReference type="InterPro" id="IPR004538">
    <property type="entry name" value="Hemolysin_A/TlyA"/>
</dbReference>